<dbReference type="AlphaFoldDB" id="A0A8H4AAZ3"/>
<comment type="catalytic activity">
    <reaction evidence="14">
        <text>L-threonyl-[protein] + ATP = O-phospho-L-threonyl-[protein] + ADP + H(+)</text>
        <dbReference type="Rhea" id="RHEA:46608"/>
        <dbReference type="Rhea" id="RHEA-COMP:11060"/>
        <dbReference type="Rhea" id="RHEA-COMP:11605"/>
        <dbReference type="ChEBI" id="CHEBI:15378"/>
        <dbReference type="ChEBI" id="CHEBI:30013"/>
        <dbReference type="ChEBI" id="CHEBI:30616"/>
        <dbReference type="ChEBI" id="CHEBI:61977"/>
        <dbReference type="ChEBI" id="CHEBI:456216"/>
        <dbReference type="EC" id="2.7.11.1"/>
    </reaction>
</comment>
<evidence type="ECO:0000256" key="7">
    <source>
        <dbReference type="ARBA" id="ARBA00022553"/>
    </source>
</evidence>
<dbReference type="InterPro" id="IPR050629">
    <property type="entry name" value="STE20/SPS1-PAK"/>
</dbReference>
<dbReference type="InterPro" id="IPR000719">
    <property type="entry name" value="Prot_kinase_dom"/>
</dbReference>
<comment type="cofactor">
    <cofactor evidence="1">
        <name>Mg(2+)</name>
        <dbReference type="ChEBI" id="CHEBI:18420"/>
    </cofactor>
</comment>
<dbReference type="PANTHER" id="PTHR48012">
    <property type="entry name" value="STERILE20-LIKE KINASE, ISOFORM B-RELATED"/>
    <property type="match status" value="1"/>
</dbReference>
<comment type="subcellular location">
    <subcellularLocation>
        <location evidence="2">Cytoplasm</location>
    </subcellularLocation>
</comment>
<evidence type="ECO:0000313" key="20">
    <source>
        <dbReference type="Proteomes" id="UP000439903"/>
    </source>
</evidence>
<evidence type="ECO:0000256" key="17">
    <source>
        <dbReference type="SAM" id="MobiDB-lite"/>
    </source>
</evidence>
<name>A0A8H4AAZ3_GIGMA</name>
<dbReference type="GO" id="GO:0005524">
    <property type="term" value="F:ATP binding"/>
    <property type="evidence" value="ECO:0007669"/>
    <property type="project" value="UniProtKB-UniRule"/>
</dbReference>
<dbReference type="EMBL" id="WTPW01000945">
    <property type="protein sequence ID" value="KAF0468079.1"/>
    <property type="molecule type" value="Genomic_DNA"/>
</dbReference>
<dbReference type="Gene3D" id="1.10.510.10">
    <property type="entry name" value="Transferase(Phosphotransferase) domain 1"/>
    <property type="match status" value="1"/>
</dbReference>
<evidence type="ECO:0000256" key="12">
    <source>
        <dbReference type="ARBA" id="ARBA00022840"/>
    </source>
</evidence>
<dbReference type="PANTHER" id="PTHR48012:SF10">
    <property type="entry name" value="FI20177P1"/>
    <property type="match status" value="1"/>
</dbReference>
<proteinExistence type="inferred from homology"/>
<keyword evidence="11 19" id="KW-0418">Kinase</keyword>
<dbReference type="PROSITE" id="PS00108">
    <property type="entry name" value="PROTEIN_KINASE_ST"/>
    <property type="match status" value="1"/>
</dbReference>
<evidence type="ECO:0000256" key="1">
    <source>
        <dbReference type="ARBA" id="ARBA00001946"/>
    </source>
</evidence>
<dbReference type="Pfam" id="PF00069">
    <property type="entry name" value="Pkinase"/>
    <property type="match status" value="1"/>
</dbReference>
<evidence type="ECO:0000256" key="5">
    <source>
        <dbReference type="ARBA" id="ARBA00022490"/>
    </source>
</evidence>
<dbReference type="CDD" id="cd06609">
    <property type="entry name" value="STKc_MST3_like"/>
    <property type="match status" value="1"/>
</dbReference>
<evidence type="ECO:0000256" key="16">
    <source>
        <dbReference type="PROSITE-ProRule" id="PRU10141"/>
    </source>
</evidence>
<organism evidence="19 20">
    <name type="scientific">Gigaspora margarita</name>
    <dbReference type="NCBI Taxonomy" id="4874"/>
    <lineage>
        <taxon>Eukaryota</taxon>
        <taxon>Fungi</taxon>
        <taxon>Fungi incertae sedis</taxon>
        <taxon>Mucoromycota</taxon>
        <taxon>Glomeromycotina</taxon>
        <taxon>Glomeromycetes</taxon>
        <taxon>Diversisporales</taxon>
        <taxon>Gigasporaceae</taxon>
        <taxon>Gigaspora</taxon>
    </lineage>
</organism>
<reference evidence="19 20" key="1">
    <citation type="journal article" date="2019" name="Environ. Microbiol.">
        <title>At the nexus of three kingdoms: the genome of the mycorrhizal fungus Gigaspora margarita provides insights into plant, endobacterial and fungal interactions.</title>
        <authorList>
            <person name="Venice F."/>
            <person name="Ghignone S."/>
            <person name="Salvioli di Fossalunga A."/>
            <person name="Amselem J."/>
            <person name="Novero M."/>
            <person name="Xianan X."/>
            <person name="Sedzielewska Toro K."/>
            <person name="Morin E."/>
            <person name="Lipzen A."/>
            <person name="Grigoriev I.V."/>
            <person name="Henrissat B."/>
            <person name="Martin F.M."/>
            <person name="Bonfante P."/>
        </authorList>
    </citation>
    <scope>NUCLEOTIDE SEQUENCE [LARGE SCALE GENOMIC DNA]</scope>
    <source>
        <strain evidence="19 20">BEG34</strain>
    </source>
</reference>
<dbReference type="PROSITE" id="PS50011">
    <property type="entry name" value="PROTEIN_KINASE_DOM"/>
    <property type="match status" value="1"/>
</dbReference>
<keyword evidence="7" id="KW-0597">Phosphoprotein</keyword>
<dbReference type="Proteomes" id="UP000439903">
    <property type="component" value="Unassembled WGS sequence"/>
</dbReference>
<dbReference type="GO" id="GO:0046872">
    <property type="term" value="F:metal ion binding"/>
    <property type="evidence" value="ECO:0007669"/>
    <property type="project" value="UniProtKB-KW"/>
</dbReference>
<keyword evidence="10 16" id="KW-0547">Nucleotide-binding</keyword>
<accession>A0A8H4AAZ3</accession>
<keyword evidence="5" id="KW-0963">Cytoplasm</keyword>
<dbReference type="OrthoDB" id="248923at2759"/>
<keyword evidence="8" id="KW-0808">Transferase</keyword>
<dbReference type="GO" id="GO:0004674">
    <property type="term" value="F:protein serine/threonine kinase activity"/>
    <property type="evidence" value="ECO:0007669"/>
    <property type="project" value="UniProtKB-KW"/>
</dbReference>
<dbReference type="PROSITE" id="PS00107">
    <property type="entry name" value="PROTEIN_KINASE_ATP"/>
    <property type="match status" value="1"/>
</dbReference>
<evidence type="ECO:0000256" key="15">
    <source>
        <dbReference type="ARBA" id="ARBA00048679"/>
    </source>
</evidence>
<evidence type="ECO:0000256" key="9">
    <source>
        <dbReference type="ARBA" id="ARBA00022723"/>
    </source>
</evidence>
<dbReference type="FunFam" id="1.10.510.10:FF:000411">
    <property type="entry name" value="Probable Ste20-like kinase Don3"/>
    <property type="match status" value="1"/>
</dbReference>
<evidence type="ECO:0000256" key="11">
    <source>
        <dbReference type="ARBA" id="ARBA00022777"/>
    </source>
</evidence>
<dbReference type="InterPro" id="IPR011009">
    <property type="entry name" value="Kinase-like_dom_sf"/>
</dbReference>
<dbReference type="SMART" id="SM00220">
    <property type="entry name" value="S_TKc"/>
    <property type="match status" value="1"/>
</dbReference>
<gene>
    <name evidence="19" type="ORF">F8M41_025854</name>
</gene>
<evidence type="ECO:0000256" key="6">
    <source>
        <dbReference type="ARBA" id="ARBA00022527"/>
    </source>
</evidence>
<protein>
    <recommendedName>
        <fullName evidence="4">non-specific serine/threonine protein kinase</fullName>
        <ecNumber evidence="4">2.7.11.1</ecNumber>
    </recommendedName>
</protein>
<evidence type="ECO:0000256" key="2">
    <source>
        <dbReference type="ARBA" id="ARBA00004496"/>
    </source>
</evidence>
<feature type="domain" description="Protein kinase" evidence="18">
    <location>
        <begin position="10"/>
        <end position="260"/>
    </location>
</feature>
<feature type="region of interest" description="Disordered" evidence="17">
    <location>
        <begin position="843"/>
        <end position="869"/>
    </location>
</feature>
<evidence type="ECO:0000259" key="18">
    <source>
        <dbReference type="PROSITE" id="PS50011"/>
    </source>
</evidence>
<keyword evidence="6" id="KW-0723">Serine/threonine-protein kinase</keyword>
<feature type="binding site" evidence="16">
    <location>
        <position position="39"/>
    </location>
    <ligand>
        <name>ATP</name>
        <dbReference type="ChEBI" id="CHEBI:30616"/>
    </ligand>
</feature>
<dbReference type="InterPro" id="IPR008271">
    <property type="entry name" value="Ser/Thr_kinase_AS"/>
</dbReference>
<evidence type="ECO:0000256" key="10">
    <source>
        <dbReference type="ARBA" id="ARBA00022741"/>
    </source>
</evidence>
<evidence type="ECO:0000256" key="8">
    <source>
        <dbReference type="ARBA" id="ARBA00022679"/>
    </source>
</evidence>
<dbReference type="SUPFAM" id="SSF56112">
    <property type="entry name" value="Protein kinase-like (PK-like)"/>
    <property type="match status" value="1"/>
</dbReference>
<keyword evidence="12 16" id="KW-0067">ATP-binding</keyword>
<comment type="similarity">
    <text evidence="3">Belongs to the protein kinase superfamily. STE Ser/Thr protein kinase family. STE20 subfamily.</text>
</comment>
<dbReference type="GO" id="GO:0005737">
    <property type="term" value="C:cytoplasm"/>
    <property type="evidence" value="ECO:0007669"/>
    <property type="project" value="UniProtKB-SubCell"/>
</dbReference>
<dbReference type="InterPro" id="IPR017441">
    <property type="entry name" value="Protein_kinase_ATP_BS"/>
</dbReference>
<keyword evidence="13" id="KW-0460">Magnesium</keyword>
<evidence type="ECO:0000256" key="4">
    <source>
        <dbReference type="ARBA" id="ARBA00012513"/>
    </source>
</evidence>
<feature type="compositionally biased region" description="Acidic residues" evidence="17">
    <location>
        <begin position="843"/>
        <end position="858"/>
    </location>
</feature>
<sequence>MSRYGSEETYTILEKLGTGSFSTVYKAINNDTKKVVAIKQIDLEDSDDDLDEIQQEIRLLSQCDSQFITRYYGSFVKEFKLWIVMEYLDGGSCLDLLKPGPFKEHHIAIILRELLYCLEYLHVEGIIHRDIKAANVLLSDQGKVKLADFGIAAQISNYKSRRNTFVGTPFWMAPEVIRQDGYDHKADIWSLGITAIELAKGEPPLSEYHPMRVLFLIPKAIPPVLEGNFSSSFKDFASLCLQKNPNDRPTAKDLLRHRFIKSARSTTQLQELIERYNNWKSSSNYKAESVFKGTLPISYDQSNIFWDFETIKKTQKGDSTRLDPVVTLGGTRRLEHSSSVSTLSNYNVKADTDQKKSIKEEEQFQSAFKINSNEKNMKIDDIENVDQEKTRKSKQTSKSNLNEVLNLTKNETINENIVNFHKLNYGLIVNSYEIYVAANQAFNFESKIKLNIEKCFIKLTSLKNKMELFLLNNCIDISSFKLLPQKLINIMIQSTDIFNNMPLYNFYFEVDFPKVELNFERETIRPTEKMRIAVENALNNKRPYQELIKVFDKFGYLLSKKLILGQKLFKTCILSQEKLSFVSQQIEIEKNYSSELDKLFILWKNLYNFDEEYLMTINEAVNKNDIKNWLNEHLKPDFKLLQVIGWGELVPLYEIFENSISHQIKSILAIDNLPKILMTGVIQIVKDVKNYHVNFPSYLGSNNYQIFAKVTRSNKQNFDVIDEAIVKIRSGNRTGFLAIIEKFDKINDINPKDLQIMWMLVGFPDEINFYSLNTREISVLCMENQDIDNNETSIFISVPENLPKNSRIVLSFEYPLSSDYLKIQDDKIELKIDYNLKSENDEIESESESYYEGSESDDGVGSGSENDDESEYLGINAEYNIKYPFYSYIYTFDREFIKADISTSKCKNIYLKAIGSLIS</sequence>
<evidence type="ECO:0000256" key="3">
    <source>
        <dbReference type="ARBA" id="ARBA00008874"/>
    </source>
</evidence>
<keyword evidence="20" id="KW-1185">Reference proteome</keyword>
<dbReference type="EC" id="2.7.11.1" evidence="4"/>
<evidence type="ECO:0000313" key="19">
    <source>
        <dbReference type="EMBL" id="KAF0468079.1"/>
    </source>
</evidence>
<comment type="catalytic activity">
    <reaction evidence="15">
        <text>L-seryl-[protein] + ATP = O-phospho-L-seryl-[protein] + ADP + H(+)</text>
        <dbReference type="Rhea" id="RHEA:17989"/>
        <dbReference type="Rhea" id="RHEA-COMP:9863"/>
        <dbReference type="Rhea" id="RHEA-COMP:11604"/>
        <dbReference type="ChEBI" id="CHEBI:15378"/>
        <dbReference type="ChEBI" id="CHEBI:29999"/>
        <dbReference type="ChEBI" id="CHEBI:30616"/>
        <dbReference type="ChEBI" id="CHEBI:83421"/>
        <dbReference type="ChEBI" id="CHEBI:456216"/>
        <dbReference type="EC" id="2.7.11.1"/>
    </reaction>
</comment>
<evidence type="ECO:0000256" key="14">
    <source>
        <dbReference type="ARBA" id="ARBA00047899"/>
    </source>
</evidence>
<comment type="caution">
    <text evidence="19">The sequence shown here is derived from an EMBL/GenBank/DDBJ whole genome shotgun (WGS) entry which is preliminary data.</text>
</comment>
<evidence type="ECO:0000256" key="13">
    <source>
        <dbReference type="ARBA" id="ARBA00022842"/>
    </source>
</evidence>
<keyword evidence="9" id="KW-0479">Metal-binding</keyword>